<dbReference type="PROSITE" id="PS51199">
    <property type="entry name" value="SF4_HELICASE"/>
    <property type="match status" value="1"/>
</dbReference>
<accession>A0ABN2PRR4</accession>
<feature type="region of interest" description="Disordered" evidence="2">
    <location>
        <begin position="105"/>
        <end position="179"/>
    </location>
</feature>
<keyword evidence="5" id="KW-1185">Reference proteome</keyword>
<proteinExistence type="inferred from homology"/>
<name>A0ABN2PRR4_9ACTN</name>
<dbReference type="Gene3D" id="3.40.50.300">
    <property type="entry name" value="P-loop containing nucleotide triphosphate hydrolases"/>
    <property type="match status" value="1"/>
</dbReference>
<feature type="domain" description="SF4 helicase" evidence="3">
    <location>
        <begin position="207"/>
        <end position="408"/>
    </location>
</feature>
<dbReference type="RefSeq" id="WP_344264877.1">
    <property type="nucleotide sequence ID" value="NZ_BAAAMJ010000054.1"/>
</dbReference>
<feature type="compositionally biased region" description="Low complexity" evidence="2">
    <location>
        <begin position="115"/>
        <end position="139"/>
    </location>
</feature>
<gene>
    <name evidence="4" type="ORF">GCM10009716_41590</name>
</gene>
<dbReference type="SUPFAM" id="SSF143120">
    <property type="entry name" value="YefM-like"/>
    <property type="match status" value="1"/>
</dbReference>
<feature type="compositionally biased region" description="Pro residues" evidence="2">
    <location>
        <begin position="140"/>
        <end position="154"/>
    </location>
</feature>
<feature type="compositionally biased region" description="Low complexity" evidence="2">
    <location>
        <begin position="507"/>
        <end position="556"/>
    </location>
</feature>
<comment type="caution">
    <text evidence="4">The sequence shown here is derived from an EMBL/GenBank/DDBJ whole genome shotgun (WGS) entry which is preliminary data.</text>
</comment>
<evidence type="ECO:0000259" key="3">
    <source>
        <dbReference type="PROSITE" id="PS51199"/>
    </source>
</evidence>
<dbReference type="PANTHER" id="PTHR30153">
    <property type="entry name" value="REPLICATIVE DNA HELICASE DNAB"/>
    <property type="match status" value="1"/>
</dbReference>
<dbReference type="InterPro" id="IPR036165">
    <property type="entry name" value="YefM-like_sf"/>
</dbReference>
<evidence type="ECO:0000313" key="5">
    <source>
        <dbReference type="Proteomes" id="UP001501303"/>
    </source>
</evidence>
<evidence type="ECO:0000256" key="2">
    <source>
        <dbReference type="SAM" id="MobiDB-lite"/>
    </source>
</evidence>
<dbReference type="Proteomes" id="UP001501303">
    <property type="component" value="Unassembled WGS sequence"/>
</dbReference>
<dbReference type="InterPro" id="IPR027417">
    <property type="entry name" value="P-loop_NTPase"/>
</dbReference>
<dbReference type="PANTHER" id="PTHR30153:SF2">
    <property type="entry name" value="REPLICATIVE DNA HELICASE"/>
    <property type="match status" value="1"/>
</dbReference>
<sequence>MSDEGVQPTSPTPSTMHQARKMLPQLVKAAHEGRYTPLTRHNEGREYQALLVSPQAAEEAGWDLTAAAPWPTAQARKKLGDLIQQAAQGHPQVLRRHTTPVAVLLPANPDGTLRTPAEPTATTAEPPSTAVPSRSDATAPPTPSTAPQAVPPPGTTATTATTPPAAPEPPATVPAAPHTPRRLAPLSQALTTILPPATGAESEPAPHETALGGLSTGIPSLDAALGGLHPGRFYLVAAAPGAGGSLIAAGAARAVALDHHRPVLYAASGLTSTDVAARIVAAHLPVDYRRLRASRLTPTEQADVTALHQELAAAPLYIDDDTDLTTTAIAETAADVPGLALVVVDRLQATDDPRLPLSGPRLTDAAQALAHLARTHHLPVLAALDTDTPDLIATLGLDITLTLTRDTDQAHLTLTERDLGTQDTLTLHADLAHARLTDPINPNASLREFTSDELAALRPQGRSAPEGPAGASDVPPSEPEPGTISGPSEAPTDWPAVAVPEGGGPTGTPSVPSGRPSGPSGPASAGSVGPAPGSQSSPGSAAATGGAVSVGGSSSASAGAGVLPVGGGVLAGVSGPVVGSGPGASQAASRTVPEVSAAAPPAVRAGGADAGASRLSASASSGGGRASGGYAGRDYSYFTGMITRAVDQALEEYGGDVDAATQALVLKASPNAMELFEATRVGGNYEHTVYPELMEFLRKKNKDGVDEIWEGRHNWTNTALLDQLHAGKAPAVTVDALDTNASYLSAFKTYLPIGALVHQGAGGFDPKRSGIYQLPTRPVWSRPDLPDPIGNRREEGPVLLDDATVRLLFRCARYGLCEVPVISECWTSGASEGLLEKFRRVLTEARETAIRNQDTVTVEYIKAMYSKFVSTMGESTTNRDIRRPEWMHIIRSQAFANLWHKAYKAHQHGLTIVRVRGTDELHVTGGEWRKVPGREGGVFEEGRLTTHMKLKNRYTLPRKPTA</sequence>
<protein>
    <recommendedName>
        <fullName evidence="3">SF4 helicase domain-containing protein</fullName>
    </recommendedName>
</protein>
<evidence type="ECO:0000256" key="1">
    <source>
        <dbReference type="ARBA" id="ARBA00009981"/>
    </source>
</evidence>
<organism evidence="4 5">
    <name type="scientific">Streptomyces sodiiphilus</name>
    <dbReference type="NCBI Taxonomy" id="226217"/>
    <lineage>
        <taxon>Bacteria</taxon>
        <taxon>Bacillati</taxon>
        <taxon>Actinomycetota</taxon>
        <taxon>Actinomycetes</taxon>
        <taxon>Kitasatosporales</taxon>
        <taxon>Streptomycetaceae</taxon>
        <taxon>Streptomyces</taxon>
    </lineage>
</organism>
<comment type="similarity">
    <text evidence="1">Belongs to the phD/YefM antitoxin family.</text>
</comment>
<dbReference type="Gene3D" id="3.40.1620.10">
    <property type="entry name" value="YefM-like domain"/>
    <property type="match status" value="1"/>
</dbReference>
<evidence type="ECO:0000313" key="4">
    <source>
        <dbReference type="EMBL" id="GAA1929603.1"/>
    </source>
</evidence>
<dbReference type="InterPro" id="IPR007694">
    <property type="entry name" value="DNA_helicase_DnaB-like_C"/>
</dbReference>
<reference evidence="4 5" key="1">
    <citation type="journal article" date="2019" name="Int. J. Syst. Evol. Microbiol.">
        <title>The Global Catalogue of Microorganisms (GCM) 10K type strain sequencing project: providing services to taxonomists for standard genome sequencing and annotation.</title>
        <authorList>
            <consortium name="The Broad Institute Genomics Platform"/>
            <consortium name="The Broad Institute Genome Sequencing Center for Infectious Disease"/>
            <person name="Wu L."/>
            <person name="Ma J."/>
        </authorList>
    </citation>
    <scope>NUCLEOTIDE SEQUENCE [LARGE SCALE GENOMIC DNA]</scope>
    <source>
        <strain evidence="4 5">JCM 13581</strain>
    </source>
</reference>
<feature type="region of interest" description="Disordered" evidence="2">
    <location>
        <begin position="459"/>
        <end position="556"/>
    </location>
</feature>
<dbReference type="NCBIfam" id="TIGR01552">
    <property type="entry name" value="phd_fam"/>
    <property type="match status" value="1"/>
</dbReference>
<dbReference type="EMBL" id="BAAAMJ010000054">
    <property type="protein sequence ID" value="GAA1929603.1"/>
    <property type="molecule type" value="Genomic_DNA"/>
</dbReference>
<dbReference type="SUPFAM" id="SSF52540">
    <property type="entry name" value="P-loop containing nucleoside triphosphate hydrolases"/>
    <property type="match status" value="1"/>
</dbReference>
<dbReference type="Pfam" id="PF03796">
    <property type="entry name" value="DnaB_C"/>
    <property type="match status" value="1"/>
</dbReference>